<dbReference type="InterPro" id="IPR016089">
    <property type="entry name" value="Chalcone_isomerase_bundle_sf"/>
</dbReference>
<dbReference type="InterPro" id="IPR011990">
    <property type="entry name" value="TPR-like_helical_dom_sf"/>
</dbReference>
<dbReference type="InterPro" id="IPR036298">
    <property type="entry name" value="Chalcone_isomerase_sf"/>
</dbReference>
<gene>
    <name evidence="5" type="ORF">TEA_020463</name>
</gene>
<keyword evidence="2" id="KW-0677">Repeat</keyword>
<dbReference type="InterPro" id="IPR044228">
    <property type="entry name" value="FAP1"/>
</dbReference>
<feature type="region of interest" description="Disordered" evidence="4">
    <location>
        <begin position="19"/>
        <end position="73"/>
    </location>
</feature>
<dbReference type="NCBIfam" id="TIGR00756">
    <property type="entry name" value="PPR"/>
    <property type="match status" value="1"/>
</dbReference>
<proteinExistence type="inferred from homology"/>
<dbReference type="SUPFAM" id="SSF54626">
    <property type="entry name" value="Chalcone isomerase"/>
    <property type="match status" value="1"/>
</dbReference>
<name>A0A4S4D3Y7_CAMSN</name>
<organism evidence="5 6">
    <name type="scientific">Camellia sinensis var. sinensis</name>
    <name type="common">China tea</name>
    <dbReference type="NCBI Taxonomy" id="542762"/>
    <lineage>
        <taxon>Eukaryota</taxon>
        <taxon>Viridiplantae</taxon>
        <taxon>Streptophyta</taxon>
        <taxon>Embryophyta</taxon>
        <taxon>Tracheophyta</taxon>
        <taxon>Spermatophyta</taxon>
        <taxon>Magnoliopsida</taxon>
        <taxon>eudicotyledons</taxon>
        <taxon>Gunneridae</taxon>
        <taxon>Pentapetalae</taxon>
        <taxon>asterids</taxon>
        <taxon>Ericales</taxon>
        <taxon>Theaceae</taxon>
        <taxon>Camellia</taxon>
    </lineage>
</organism>
<feature type="repeat" description="PPR" evidence="3">
    <location>
        <begin position="308"/>
        <end position="342"/>
    </location>
</feature>
<dbReference type="Gene3D" id="1.25.40.10">
    <property type="entry name" value="Tetratricopeptide repeat domain"/>
    <property type="match status" value="1"/>
</dbReference>
<dbReference type="Pfam" id="PF01535">
    <property type="entry name" value="PPR"/>
    <property type="match status" value="1"/>
</dbReference>
<comment type="caution">
    <text evidence="5">The sequence shown here is derived from an EMBL/GenBank/DDBJ whole genome shotgun (WGS) entry which is preliminary data.</text>
</comment>
<feature type="compositionally biased region" description="Basic and acidic residues" evidence="4">
    <location>
        <begin position="53"/>
        <end position="73"/>
    </location>
</feature>
<dbReference type="GO" id="GO:0005504">
    <property type="term" value="F:fatty acid binding"/>
    <property type="evidence" value="ECO:0007669"/>
    <property type="project" value="TreeGrafter"/>
</dbReference>
<dbReference type="PROSITE" id="PS51375">
    <property type="entry name" value="PPR"/>
    <property type="match status" value="1"/>
</dbReference>
<dbReference type="GO" id="GO:0016872">
    <property type="term" value="F:intramolecular lyase activity"/>
    <property type="evidence" value="ECO:0007669"/>
    <property type="project" value="InterPro"/>
</dbReference>
<dbReference type="EMBL" id="SDRB02012660">
    <property type="protein sequence ID" value="THF97039.1"/>
    <property type="molecule type" value="Genomic_DNA"/>
</dbReference>
<evidence type="ECO:0000256" key="2">
    <source>
        <dbReference type="ARBA" id="ARBA00022737"/>
    </source>
</evidence>
<protein>
    <recommendedName>
        <fullName evidence="7">Chalcone isomerase domain-containing protein</fullName>
    </recommendedName>
</protein>
<dbReference type="Gene3D" id="3.50.70.10">
    <property type="match status" value="1"/>
</dbReference>
<comment type="similarity">
    <text evidence="1">Belongs to the chalcone isomerase family.</text>
</comment>
<feature type="compositionally biased region" description="Polar residues" evidence="4">
    <location>
        <begin position="36"/>
        <end position="52"/>
    </location>
</feature>
<evidence type="ECO:0000256" key="1">
    <source>
        <dbReference type="ARBA" id="ARBA00007166"/>
    </source>
</evidence>
<dbReference type="Gene3D" id="1.10.890.20">
    <property type="match status" value="1"/>
</dbReference>
<evidence type="ECO:0000256" key="4">
    <source>
        <dbReference type="SAM" id="MobiDB-lite"/>
    </source>
</evidence>
<evidence type="ECO:0000313" key="6">
    <source>
        <dbReference type="Proteomes" id="UP000306102"/>
    </source>
</evidence>
<dbReference type="InterPro" id="IPR016088">
    <property type="entry name" value="Chalcone_isomerase_3-sand"/>
</dbReference>
<keyword evidence="6" id="KW-1185">Reference proteome</keyword>
<dbReference type="STRING" id="542762.A0A4S4D3Y7"/>
<accession>A0A4S4D3Y7</accession>
<dbReference type="PANTHER" id="PTHR47589">
    <property type="entry name" value="FATTY-ACID-BINDING PROTEIN 1"/>
    <property type="match status" value="1"/>
</dbReference>
<dbReference type="GO" id="GO:0009570">
    <property type="term" value="C:chloroplast stroma"/>
    <property type="evidence" value="ECO:0007669"/>
    <property type="project" value="TreeGrafter"/>
</dbReference>
<dbReference type="PANTHER" id="PTHR47589:SF4">
    <property type="entry name" value="FATTY-ACID-BINDING PROTEIN 1-LIKE"/>
    <property type="match status" value="1"/>
</dbReference>
<evidence type="ECO:0000256" key="3">
    <source>
        <dbReference type="PROSITE-ProRule" id="PRU00708"/>
    </source>
</evidence>
<dbReference type="InterPro" id="IPR002885">
    <property type="entry name" value="PPR_rpt"/>
</dbReference>
<evidence type="ECO:0008006" key="7">
    <source>
        <dbReference type="Google" id="ProtNLM"/>
    </source>
</evidence>
<dbReference type="GO" id="GO:0006631">
    <property type="term" value="P:fatty acid metabolic process"/>
    <property type="evidence" value="ECO:0007669"/>
    <property type="project" value="TreeGrafter"/>
</dbReference>
<evidence type="ECO:0000313" key="5">
    <source>
        <dbReference type="EMBL" id="THF97039.1"/>
    </source>
</evidence>
<reference evidence="5 6" key="1">
    <citation type="journal article" date="2018" name="Proc. Natl. Acad. Sci. U.S.A.">
        <title>Draft genome sequence of Camellia sinensis var. sinensis provides insights into the evolution of the tea genome and tea quality.</title>
        <authorList>
            <person name="Wei C."/>
            <person name="Yang H."/>
            <person name="Wang S."/>
            <person name="Zhao J."/>
            <person name="Liu C."/>
            <person name="Gao L."/>
            <person name="Xia E."/>
            <person name="Lu Y."/>
            <person name="Tai Y."/>
            <person name="She G."/>
            <person name="Sun J."/>
            <person name="Cao H."/>
            <person name="Tong W."/>
            <person name="Gao Q."/>
            <person name="Li Y."/>
            <person name="Deng W."/>
            <person name="Jiang X."/>
            <person name="Wang W."/>
            <person name="Chen Q."/>
            <person name="Zhang S."/>
            <person name="Li H."/>
            <person name="Wu J."/>
            <person name="Wang P."/>
            <person name="Li P."/>
            <person name="Shi C."/>
            <person name="Zheng F."/>
            <person name="Jian J."/>
            <person name="Huang B."/>
            <person name="Shan D."/>
            <person name="Shi M."/>
            <person name="Fang C."/>
            <person name="Yue Y."/>
            <person name="Li F."/>
            <person name="Li D."/>
            <person name="Wei S."/>
            <person name="Han B."/>
            <person name="Jiang C."/>
            <person name="Yin Y."/>
            <person name="Xia T."/>
            <person name="Zhang Z."/>
            <person name="Bennetzen J.L."/>
            <person name="Zhao S."/>
            <person name="Wan X."/>
        </authorList>
    </citation>
    <scope>NUCLEOTIDE SEQUENCE [LARGE SCALE GENOMIC DNA]</scope>
    <source>
        <strain evidence="6">cv. Shuchazao</strain>
        <tissue evidence="5">Leaf</tissue>
    </source>
</reference>
<dbReference type="AlphaFoldDB" id="A0A4S4D3Y7"/>
<sequence>MATTAEEVIANTDMVEIEPKTGVALKPQTPQDEKANSTTMPKIANSETQNEAVQKDWPKDETKKEEVPVETEPKTGVTFSVKLDDGKQLNTVGSRKKSMLGMGIKIYGFGIYADNEKLRDLLRSKIGKAWAKPTKEMYQLVIDSDVGMLVRLVIVFSGLTMSMVRKNFDEGLGASIKKLTGRKNDELTKKIMGEASDDIKLTSGSVIEISRLPGYILQTKVMPKVIIKNLMLKGQKKIKPITEIASYVSSILQICSSSLSSLKKVHAKIIALGLQNDSNVSTELLTSYISFNSIDIATLLFKALPNPNSYLWNIMIRAYASDRHFRGSLELYCLMIEKGLRSDKLAFPFVLKSCAGLSDLFAGRVIHNHSVWWV</sequence>
<dbReference type="Proteomes" id="UP000306102">
    <property type="component" value="Unassembled WGS sequence"/>
</dbReference>